<reference evidence="4" key="1">
    <citation type="submission" date="2015-01" db="EMBL/GenBank/DDBJ databases">
        <authorList>
            <person name="Aksoy S."/>
            <person name="Warren W."/>
            <person name="Wilson R.K."/>
        </authorList>
    </citation>
    <scope>NUCLEOTIDE SEQUENCE [LARGE SCALE GENOMIC DNA]</scope>
    <source>
        <strain evidence="4">IAEA</strain>
    </source>
</reference>
<evidence type="ECO:0000313" key="3">
    <source>
        <dbReference type="EnsemblMetazoa" id="GPPI019488-PA"/>
    </source>
</evidence>
<dbReference type="EMBL" id="JXJN01008698">
    <property type="status" value="NOT_ANNOTATED_CDS"/>
    <property type="molecule type" value="Genomic_DNA"/>
</dbReference>
<dbReference type="InterPro" id="IPR036420">
    <property type="entry name" value="BRCT_dom_sf"/>
</dbReference>
<protein>
    <recommendedName>
        <fullName evidence="2">DH domain-containing protein</fullName>
    </recommendedName>
</protein>
<dbReference type="GO" id="GO:0005938">
    <property type="term" value="C:cell cortex"/>
    <property type="evidence" value="ECO:0007669"/>
    <property type="project" value="TreeGrafter"/>
</dbReference>
<dbReference type="VEuPathDB" id="VectorBase:GPPI019488"/>
<dbReference type="Gene3D" id="2.30.29.30">
    <property type="entry name" value="Pleckstrin-homology domain (PH domain)/Phosphotyrosine-binding domain (PTB)"/>
    <property type="match status" value="1"/>
</dbReference>
<feature type="compositionally biased region" description="Low complexity" evidence="1">
    <location>
        <begin position="253"/>
        <end position="262"/>
    </location>
</feature>
<feature type="domain" description="DH" evidence="2">
    <location>
        <begin position="777"/>
        <end position="966"/>
    </location>
</feature>
<evidence type="ECO:0000313" key="4">
    <source>
        <dbReference type="Proteomes" id="UP000092460"/>
    </source>
</evidence>
<evidence type="ECO:0000259" key="2">
    <source>
        <dbReference type="PROSITE" id="PS50010"/>
    </source>
</evidence>
<dbReference type="AlphaFoldDB" id="A0A1B0B5F5"/>
<reference evidence="3" key="2">
    <citation type="submission" date="2020-05" db="UniProtKB">
        <authorList>
            <consortium name="EnsemblMetazoa"/>
        </authorList>
    </citation>
    <scope>IDENTIFICATION</scope>
    <source>
        <strain evidence="3">IAEA</strain>
    </source>
</reference>
<dbReference type="GO" id="GO:2000431">
    <property type="term" value="P:regulation of cytokinesis, actomyosin contractile ring assembly"/>
    <property type="evidence" value="ECO:0007669"/>
    <property type="project" value="InterPro"/>
</dbReference>
<dbReference type="GO" id="GO:0005085">
    <property type="term" value="F:guanyl-nucleotide exchange factor activity"/>
    <property type="evidence" value="ECO:0007669"/>
    <property type="project" value="InterPro"/>
</dbReference>
<feature type="compositionally biased region" description="Acidic residues" evidence="1">
    <location>
        <begin position="266"/>
        <end position="277"/>
    </location>
</feature>
<dbReference type="Pfam" id="PF00621">
    <property type="entry name" value="RhoGEF"/>
    <property type="match status" value="1"/>
</dbReference>
<dbReference type="PROSITE" id="PS50010">
    <property type="entry name" value="DH_2"/>
    <property type="match status" value="1"/>
</dbReference>
<dbReference type="CDD" id="cd01229">
    <property type="entry name" value="PH_Ect2"/>
    <property type="match status" value="1"/>
</dbReference>
<feature type="region of interest" description="Disordered" evidence="1">
    <location>
        <begin position="251"/>
        <end position="277"/>
    </location>
</feature>
<dbReference type="Pfam" id="PF21242">
    <property type="entry name" value="ECT2_PH"/>
    <property type="match status" value="1"/>
</dbReference>
<accession>A0A1B0B5F5</accession>
<dbReference type="GO" id="GO:0007399">
    <property type="term" value="P:nervous system development"/>
    <property type="evidence" value="ECO:0007669"/>
    <property type="project" value="TreeGrafter"/>
</dbReference>
<dbReference type="InterPro" id="IPR000219">
    <property type="entry name" value="DH_dom"/>
</dbReference>
<organism evidence="3 4">
    <name type="scientific">Glossina palpalis gambiensis</name>
    <dbReference type="NCBI Taxonomy" id="67801"/>
    <lineage>
        <taxon>Eukaryota</taxon>
        <taxon>Metazoa</taxon>
        <taxon>Ecdysozoa</taxon>
        <taxon>Arthropoda</taxon>
        <taxon>Hexapoda</taxon>
        <taxon>Insecta</taxon>
        <taxon>Pterygota</taxon>
        <taxon>Neoptera</taxon>
        <taxon>Endopterygota</taxon>
        <taxon>Diptera</taxon>
        <taxon>Brachycera</taxon>
        <taxon>Muscomorpha</taxon>
        <taxon>Hippoboscoidea</taxon>
        <taxon>Glossinidae</taxon>
        <taxon>Glossina</taxon>
    </lineage>
</organism>
<dbReference type="InterPro" id="IPR035899">
    <property type="entry name" value="DBL_dom_sf"/>
</dbReference>
<dbReference type="SUPFAM" id="SSF48065">
    <property type="entry name" value="DBL homology domain (DH-domain)"/>
    <property type="match status" value="1"/>
</dbReference>
<dbReference type="Gene3D" id="1.20.900.10">
    <property type="entry name" value="Dbl homology (DH) domain"/>
    <property type="match status" value="1"/>
</dbReference>
<name>A0A1B0B5F5_9MUSC</name>
<dbReference type="Proteomes" id="UP000092460">
    <property type="component" value="Unassembled WGS sequence"/>
</dbReference>
<dbReference type="EnsemblMetazoa" id="GPPI019488-RA">
    <property type="protein sequence ID" value="GPPI019488-PA"/>
    <property type="gene ID" value="GPPI019488"/>
</dbReference>
<dbReference type="GO" id="GO:0005096">
    <property type="term" value="F:GTPase activator activity"/>
    <property type="evidence" value="ECO:0007669"/>
    <property type="project" value="InterPro"/>
</dbReference>
<feature type="region of interest" description="Disordered" evidence="1">
    <location>
        <begin position="412"/>
        <end position="442"/>
    </location>
</feature>
<evidence type="ECO:0000256" key="1">
    <source>
        <dbReference type="SAM" id="MobiDB-lite"/>
    </source>
</evidence>
<dbReference type="InterPro" id="IPR049395">
    <property type="entry name" value="ECT2_PH"/>
</dbReference>
<dbReference type="PANTHER" id="PTHR16777">
    <property type="entry name" value="PROTEIN ECT2"/>
    <property type="match status" value="1"/>
</dbReference>
<dbReference type="CDD" id="cd00160">
    <property type="entry name" value="RhoGEF"/>
    <property type="match status" value="1"/>
</dbReference>
<dbReference type="STRING" id="67801.A0A1B0B5F5"/>
<dbReference type="GO" id="GO:0005634">
    <property type="term" value="C:nucleus"/>
    <property type="evidence" value="ECO:0007669"/>
    <property type="project" value="InterPro"/>
</dbReference>
<dbReference type="GO" id="GO:0000281">
    <property type="term" value="P:mitotic cytokinesis"/>
    <property type="evidence" value="ECO:0007669"/>
    <property type="project" value="TreeGrafter"/>
</dbReference>
<dbReference type="PANTHER" id="PTHR16777:SF2">
    <property type="entry name" value="PROTEIN ECT2"/>
    <property type="match status" value="1"/>
</dbReference>
<keyword evidence="4" id="KW-1185">Reference proteome</keyword>
<dbReference type="EMBL" id="JXJN01008697">
    <property type="status" value="NOT_ANNOTATED_CDS"/>
    <property type="molecule type" value="Genomic_DNA"/>
</dbReference>
<proteinExistence type="predicted"/>
<dbReference type="Gene3D" id="3.40.50.10190">
    <property type="entry name" value="BRCT domain"/>
    <property type="match status" value="1"/>
</dbReference>
<dbReference type="InterPro" id="IPR026817">
    <property type="entry name" value="Ect2"/>
</dbReference>
<dbReference type="SMART" id="SM00325">
    <property type="entry name" value="RhoGEF"/>
    <property type="match status" value="1"/>
</dbReference>
<dbReference type="SUPFAM" id="SSF52113">
    <property type="entry name" value="BRCT domain"/>
    <property type="match status" value="1"/>
</dbReference>
<feature type="compositionally biased region" description="Polar residues" evidence="1">
    <location>
        <begin position="420"/>
        <end position="436"/>
    </location>
</feature>
<dbReference type="InterPro" id="IPR011993">
    <property type="entry name" value="PH-like_dom_sf"/>
</dbReference>
<sequence length="1239" mass="139996">MKFMLSLDDACKNIQREFLKLRQYLNAVYSSQTFILGPPALIHAAAAKGDLKRNARPIYNYAMDGVVTCFTGVRKKDELVNKAGEFNSFYGRWYTQGYECPNYPLNKYAKTFRLTVVRPAWVYAAWEQRDKPGFRANTEEFSNEHKLKAFEGQKICFFGFPADEHEHMVEVLESNGGIPAELDDPECSHVVMPKTGGHFSELFSLTTTDTAATTNISENFQINPFPKQLHNFQNCPNQSIVEEMEVDNELEAENNNSNQGNKNNEEDKDEDDDDEVDDNFDERLAFDFEDNLKAYAAEKEAEDNLVSDLLNLDSENLENAFQLSHDLKITTLASTPKSSKVHVIRNDLKVSPFKKDTKCVLQEFRNISSIYVDTKDCTQSDSNKHRQVMDFSITTDIDDLDQKDEHHIPKKTLKRKCGNSDVSLTSGESSAMPSSNKKPKLSHIDSIKRTFKRSMSFVAERTPIAKMLSLRRSTMDTIVDDRLNFEEDEITEKDDDSPCSIASVQSTFNQSVRKPVKDKLRNFKNRLARSSGRKEKGAFNSINELSKKTVPDGLQAEKEEFKTPKAPIIMCDRARTLSASRKPLSSSAFKSRNTSVHFADSPCNSPSTSLSALASQNIGLGSTLSFNTLLTSPCTNVDTALSPGKQIYPIHREPNDTQDTNYPTLSVEIGEQIQNELLCVADQATTYLHSIANTPNTDRRDSLPISFNNRKRKHFLQSEGSPSASKQRHSSDAHLLSVSSGSFFDCTSSPDKLETGIILNEPESSICEETPAKKCSMRFNHFVEFYTTESNYVSILDTIVNLFKNPLEMSVKNNDALLSKSKIKAIFGNFLPIHEVHQSMLERLRAIHAKWSEDCLIGDIILQHRDDLIKAYPPYVNFFEQMKETLIQCDQEYPRFHAFLKINQIKPECGRQRLQDLMIRPVQRLPSVSLLLNDILKHTSKSNPDYLPLEEALKAIKEVTMHINEDKRKTESRIAIFDIFNDIEDCPAHLVSSNRMFISRCEVNELTNNLSGRGDSLMLYLFSDTIEVCKKRSRFNSAKSPGSTKTHKHVKLISLNAIYFVIDITDSPRAFALLCGHDKDNLYSFNIADEEVDKVIYLKALCKQMAENACRTDTNKPLLCRTSQELDVDISDINLSTLSKAFKLAARTRLKVGRAFSFNKTPSKLKRAVSTMMTPPFGSTTSLTPASQLAQMRLASCTNIHEVTQEDTCDDICNHSPAPRSVQPTRRIKFSTFGSVGRI</sequence>